<evidence type="ECO:0000256" key="7">
    <source>
        <dbReference type="ARBA" id="ARBA00022801"/>
    </source>
</evidence>
<keyword evidence="6 13" id="KW-0964">Secreted</keyword>
<evidence type="ECO:0000256" key="13">
    <source>
        <dbReference type="RuleBase" id="RU000589"/>
    </source>
</evidence>
<comment type="similarity">
    <text evidence="3">Belongs to the pectinesterase family.</text>
</comment>
<dbReference type="SUPFAM" id="SSF51126">
    <property type="entry name" value="Pectin lyase-like"/>
    <property type="match status" value="1"/>
</dbReference>
<keyword evidence="13" id="KW-0961">Cell wall biogenesis/degradation</keyword>
<evidence type="ECO:0000256" key="9">
    <source>
        <dbReference type="ARBA" id="ARBA00023180"/>
    </source>
</evidence>
<keyword evidence="9" id="KW-0325">Glycoprotein</keyword>
<dbReference type="InParanoid" id="A0A068TTS3"/>
<feature type="chain" id="PRO_5005103873" description="Pectinesterase" evidence="13">
    <location>
        <begin position="32"/>
        <end position="348"/>
    </location>
</feature>
<gene>
    <name evidence="15" type="ORF">GSCOC_T00026640001</name>
</gene>
<comment type="function">
    <text evidence="11 13">Acts in the modification of cell walls via demethylesterification of cell wall pectin.</text>
</comment>
<keyword evidence="16" id="KW-1185">Reference proteome</keyword>
<feature type="signal peptide" evidence="13">
    <location>
        <begin position="1"/>
        <end position="31"/>
    </location>
</feature>
<dbReference type="Proteomes" id="UP000295252">
    <property type="component" value="Chromosome V"/>
</dbReference>
<evidence type="ECO:0000256" key="5">
    <source>
        <dbReference type="ARBA" id="ARBA00022512"/>
    </source>
</evidence>
<dbReference type="PROSITE" id="PS00800">
    <property type="entry name" value="PECTINESTERASE_1"/>
    <property type="match status" value="1"/>
</dbReference>
<evidence type="ECO:0000256" key="4">
    <source>
        <dbReference type="ARBA" id="ARBA00013229"/>
    </source>
</evidence>
<organism evidence="15 16">
    <name type="scientific">Coffea canephora</name>
    <name type="common">Robusta coffee</name>
    <dbReference type="NCBI Taxonomy" id="49390"/>
    <lineage>
        <taxon>Eukaryota</taxon>
        <taxon>Viridiplantae</taxon>
        <taxon>Streptophyta</taxon>
        <taxon>Embryophyta</taxon>
        <taxon>Tracheophyta</taxon>
        <taxon>Spermatophyta</taxon>
        <taxon>Magnoliopsida</taxon>
        <taxon>eudicotyledons</taxon>
        <taxon>Gunneridae</taxon>
        <taxon>Pentapetalae</taxon>
        <taxon>asterids</taxon>
        <taxon>lamiids</taxon>
        <taxon>Gentianales</taxon>
        <taxon>Rubiaceae</taxon>
        <taxon>Ixoroideae</taxon>
        <taxon>Gardenieae complex</taxon>
        <taxon>Bertiereae - Coffeeae clade</taxon>
        <taxon>Coffeeae</taxon>
        <taxon>Coffea</taxon>
    </lineage>
</organism>
<dbReference type="EMBL" id="HG739087">
    <property type="protein sequence ID" value="CDO99457.1"/>
    <property type="molecule type" value="Genomic_DNA"/>
</dbReference>
<name>A0A068TTS3_COFCA</name>
<dbReference type="InterPro" id="IPR011050">
    <property type="entry name" value="Pectin_lyase_fold/virulence"/>
</dbReference>
<dbReference type="PhylomeDB" id="A0A068TTS3"/>
<accession>A0A068TTS3</accession>
<keyword evidence="5 13" id="KW-0134">Cell wall</keyword>
<keyword evidence="13" id="KW-0732">Signal</keyword>
<evidence type="ECO:0000256" key="8">
    <source>
        <dbReference type="ARBA" id="ARBA00023085"/>
    </source>
</evidence>
<comment type="catalytic activity">
    <reaction evidence="10 13">
        <text>[(1-&gt;4)-alpha-D-galacturonosyl methyl ester](n) + n H2O = [(1-&gt;4)-alpha-D-galacturonosyl](n) + n methanol + n H(+)</text>
        <dbReference type="Rhea" id="RHEA:22380"/>
        <dbReference type="Rhea" id="RHEA-COMP:14570"/>
        <dbReference type="Rhea" id="RHEA-COMP:14573"/>
        <dbReference type="ChEBI" id="CHEBI:15377"/>
        <dbReference type="ChEBI" id="CHEBI:15378"/>
        <dbReference type="ChEBI" id="CHEBI:17790"/>
        <dbReference type="ChEBI" id="CHEBI:140522"/>
        <dbReference type="ChEBI" id="CHEBI:140523"/>
        <dbReference type="EC" id="3.1.1.11"/>
    </reaction>
</comment>
<dbReference type="UniPathway" id="UPA00545">
    <property type="reaction ID" value="UER00823"/>
</dbReference>
<dbReference type="Gene3D" id="2.160.20.10">
    <property type="entry name" value="Single-stranded right-handed beta-helix, Pectin lyase-like"/>
    <property type="match status" value="1"/>
</dbReference>
<evidence type="ECO:0000313" key="16">
    <source>
        <dbReference type="Proteomes" id="UP000295252"/>
    </source>
</evidence>
<dbReference type="PANTHER" id="PTHR31321">
    <property type="entry name" value="ACYL-COA THIOESTER HYDROLASE YBHC-RELATED"/>
    <property type="match status" value="1"/>
</dbReference>
<dbReference type="InterPro" id="IPR033131">
    <property type="entry name" value="Pectinesterase_Asp_AS"/>
</dbReference>
<evidence type="ECO:0000256" key="11">
    <source>
        <dbReference type="ARBA" id="ARBA00057335"/>
    </source>
</evidence>
<dbReference type="GO" id="GO:0045490">
    <property type="term" value="P:pectin catabolic process"/>
    <property type="evidence" value="ECO:0007669"/>
    <property type="project" value="UniProtKB-UniRule"/>
</dbReference>
<keyword evidence="7 13" id="KW-0378">Hydrolase</keyword>
<dbReference type="PANTHER" id="PTHR31321:SF76">
    <property type="entry name" value="PECTINESTERASE 10-RELATED"/>
    <property type="match status" value="1"/>
</dbReference>
<dbReference type="InterPro" id="IPR000070">
    <property type="entry name" value="Pectinesterase_cat"/>
</dbReference>
<dbReference type="FunFam" id="2.160.20.10:FF:000013">
    <property type="entry name" value="Pectinesterase"/>
    <property type="match status" value="1"/>
</dbReference>
<dbReference type="OrthoDB" id="2019149at2759"/>
<feature type="domain" description="Pectinesterase catalytic" evidence="14">
    <location>
        <begin position="50"/>
        <end position="335"/>
    </location>
</feature>
<comment type="subcellular location">
    <subcellularLocation>
        <location evidence="1 13">Secreted</location>
        <location evidence="1 13">Cell wall</location>
    </subcellularLocation>
</comment>
<comment type="pathway">
    <text evidence="2 13">Glycan metabolism; pectin degradation; 2-dehydro-3-deoxy-D-gluconate from pectin: step 1/5.</text>
</comment>
<dbReference type="GO" id="GO:0030599">
    <property type="term" value="F:pectinesterase activity"/>
    <property type="evidence" value="ECO:0007669"/>
    <property type="project" value="UniProtKB-UniRule"/>
</dbReference>
<evidence type="ECO:0000259" key="14">
    <source>
        <dbReference type="Pfam" id="PF01095"/>
    </source>
</evidence>
<dbReference type="InterPro" id="IPR018040">
    <property type="entry name" value="Pectinesterase_Tyr_AS"/>
</dbReference>
<evidence type="ECO:0000256" key="3">
    <source>
        <dbReference type="ARBA" id="ARBA00008891"/>
    </source>
</evidence>
<keyword evidence="8 13" id="KW-0063">Aspartyl esterase</keyword>
<reference evidence="16" key="1">
    <citation type="journal article" date="2014" name="Science">
        <title>The coffee genome provides insight into the convergent evolution of caffeine biosynthesis.</title>
        <authorList>
            <person name="Denoeud F."/>
            <person name="Carretero-Paulet L."/>
            <person name="Dereeper A."/>
            <person name="Droc G."/>
            <person name="Guyot R."/>
            <person name="Pietrella M."/>
            <person name="Zheng C."/>
            <person name="Alberti A."/>
            <person name="Anthony F."/>
            <person name="Aprea G."/>
            <person name="Aury J.M."/>
            <person name="Bento P."/>
            <person name="Bernard M."/>
            <person name="Bocs S."/>
            <person name="Campa C."/>
            <person name="Cenci A."/>
            <person name="Combes M.C."/>
            <person name="Crouzillat D."/>
            <person name="Da Silva C."/>
            <person name="Daddiego L."/>
            <person name="De Bellis F."/>
            <person name="Dussert S."/>
            <person name="Garsmeur O."/>
            <person name="Gayraud T."/>
            <person name="Guignon V."/>
            <person name="Jahn K."/>
            <person name="Jamilloux V."/>
            <person name="Joet T."/>
            <person name="Labadie K."/>
            <person name="Lan T."/>
            <person name="Leclercq J."/>
            <person name="Lepelley M."/>
            <person name="Leroy T."/>
            <person name="Li L.T."/>
            <person name="Librado P."/>
            <person name="Lopez L."/>
            <person name="Munoz A."/>
            <person name="Noel B."/>
            <person name="Pallavicini A."/>
            <person name="Perrotta G."/>
            <person name="Poncet V."/>
            <person name="Pot D."/>
            <person name="Priyono X."/>
            <person name="Rigoreau M."/>
            <person name="Rouard M."/>
            <person name="Rozas J."/>
            <person name="Tranchant-Dubreuil C."/>
            <person name="VanBuren R."/>
            <person name="Zhang Q."/>
            <person name="Andrade A.C."/>
            <person name="Argout X."/>
            <person name="Bertrand B."/>
            <person name="de Kochko A."/>
            <person name="Graziosi G."/>
            <person name="Henry R.J."/>
            <person name="Jayarama X."/>
            <person name="Ming R."/>
            <person name="Nagai C."/>
            <person name="Rounsley S."/>
            <person name="Sankoff D."/>
            <person name="Giuliano G."/>
            <person name="Albert V.A."/>
            <person name="Wincker P."/>
            <person name="Lashermes P."/>
        </authorList>
    </citation>
    <scope>NUCLEOTIDE SEQUENCE [LARGE SCALE GENOMIC DNA]</scope>
    <source>
        <strain evidence="16">cv. DH200-94</strain>
    </source>
</reference>
<evidence type="ECO:0000313" key="15">
    <source>
        <dbReference type="EMBL" id="CDO99457.1"/>
    </source>
</evidence>
<dbReference type="OMA" id="KNCNVFG"/>
<dbReference type="FunCoup" id="A0A068TTS3">
    <property type="interactions" value="39"/>
</dbReference>
<dbReference type="PROSITE" id="PS51257">
    <property type="entry name" value="PROKAR_LIPOPROTEIN"/>
    <property type="match status" value="1"/>
</dbReference>
<dbReference type="Pfam" id="PF01095">
    <property type="entry name" value="Pectinesterase"/>
    <property type="match status" value="1"/>
</dbReference>
<evidence type="ECO:0000256" key="12">
    <source>
        <dbReference type="PROSITE-ProRule" id="PRU10040"/>
    </source>
</evidence>
<dbReference type="STRING" id="49390.A0A068TTS3"/>
<proteinExistence type="inferred from homology"/>
<dbReference type="PROSITE" id="PS00503">
    <property type="entry name" value="PECTINESTERASE_2"/>
    <property type="match status" value="1"/>
</dbReference>
<protein>
    <recommendedName>
        <fullName evidence="4 13">Pectinesterase</fullName>
        <ecNumber evidence="4 13">3.1.1.11</ecNumber>
    </recommendedName>
</protein>
<evidence type="ECO:0000256" key="1">
    <source>
        <dbReference type="ARBA" id="ARBA00004191"/>
    </source>
</evidence>
<dbReference type="InterPro" id="IPR012334">
    <property type="entry name" value="Pectin_lyas_fold"/>
</dbReference>
<dbReference type="EC" id="3.1.1.11" evidence="4 13"/>
<feature type="active site" evidence="12">
    <location>
        <position position="199"/>
    </location>
</feature>
<dbReference type="GO" id="GO:0042545">
    <property type="term" value="P:cell wall modification"/>
    <property type="evidence" value="ECO:0007669"/>
    <property type="project" value="UniProtKB-UniRule"/>
</dbReference>
<dbReference type="AlphaFoldDB" id="A0A068TTS3"/>
<evidence type="ECO:0000256" key="6">
    <source>
        <dbReference type="ARBA" id="ARBA00022525"/>
    </source>
</evidence>
<sequence>MFSTSNKMLFLQPSLSSLLALFLVLAACGDAEPLRRFHMKAVNNYTTLYVDPSGYGHFSSIQSAIDHIPSNNEQWVRIYIKAGIYNEQILIPSDKPFIYIQGEGKWKTRVIWGGSGPIITCATLISQADNIVIKSVSFTNSYNHPPGSNKNQIKAAVAAMISGDKSAFYRCAFLGFQDTLWDDQGRHYFKLCTIQGAVDFIFGDGQSIYERCTVSVVAGALRGLTGFITAQGRNSPADPSGFIFKDCNVIGDGTTYLGRPWRDYARVIFYNTSMSNVVVPQGWNAWGFTGHEYQLTFAEHDCHGIGANTSGRVGWEHKLSDEMVKKLTDLTFIDNDGWIIQQPFSMVN</sequence>
<evidence type="ECO:0000256" key="2">
    <source>
        <dbReference type="ARBA" id="ARBA00005184"/>
    </source>
</evidence>
<dbReference type="Gramene" id="CDO99457">
    <property type="protein sequence ID" value="CDO99457"/>
    <property type="gene ID" value="GSCOC_T00026640001"/>
</dbReference>
<evidence type="ECO:0000256" key="10">
    <source>
        <dbReference type="ARBA" id="ARBA00047928"/>
    </source>
</evidence>